<feature type="domain" description="DH" evidence="2">
    <location>
        <begin position="133"/>
        <end position="361"/>
    </location>
</feature>
<feature type="compositionally biased region" description="Low complexity" evidence="1">
    <location>
        <begin position="958"/>
        <end position="972"/>
    </location>
</feature>
<dbReference type="GO" id="GO:0005085">
    <property type="term" value="F:guanyl-nucleotide exchange factor activity"/>
    <property type="evidence" value="ECO:0007669"/>
    <property type="project" value="InterPro"/>
</dbReference>
<feature type="compositionally biased region" description="Basic residues" evidence="1">
    <location>
        <begin position="764"/>
        <end position="776"/>
    </location>
</feature>
<feature type="region of interest" description="Disordered" evidence="1">
    <location>
        <begin position="532"/>
        <end position="567"/>
    </location>
</feature>
<dbReference type="InterPro" id="IPR011993">
    <property type="entry name" value="PH-like_dom_sf"/>
</dbReference>
<feature type="compositionally biased region" description="Low complexity" evidence="1">
    <location>
        <begin position="1097"/>
        <end position="1119"/>
    </location>
</feature>
<dbReference type="SUPFAM" id="SSF48065">
    <property type="entry name" value="DBL homology domain (DH-domain)"/>
    <property type="match status" value="1"/>
</dbReference>
<dbReference type="Gene3D" id="2.30.29.30">
    <property type="entry name" value="Pleckstrin-homology domain (PH domain)/Phosphotyrosine-binding domain (PTB)"/>
    <property type="match status" value="1"/>
</dbReference>
<feature type="region of interest" description="Disordered" evidence="1">
    <location>
        <begin position="1093"/>
        <end position="1124"/>
    </location>
</feature>
<feature type="region of interest" description="Disordered" evidence="1">
    <location>
        <begin position="645"/>
        <end position="673"/>
    </location>
</feature>
<evidence type="ECO:0000259" key="2">
    <source>
        <dbReference type="PROSITE" id="PS50010"/>
    </source>
</evidence>
<protein>
    <recommendedName>
        <fullName evidence="2">DH domain-containing protein</fullName>
    </recommendedName>
</protein>
<dbReference type="SMART" id="SM00325">
    <property type="entry name" value="RhoGEF"/>
    <property type="match status" value="1"/>
</dbReference>
<sequence>MSRFVASSIAFPSSDTAFSQPPPSPLKPVPRPPHLPFRRISLPTPPSLIHRESVVSVASFDSLPEEGGSSPSSVSSMNPNQNQSQMSKNAAPTSSLVGGIHQPKRTKRQSLVNRRSQPMAIGGRVVDEAMEAKRRKVINEFYATERAYVDGLELIYSHFLTPIIASLDSPTPLLDRSVMTAVFSNFIDIWNLHRSFFSSLNSLLLRHNHVPEAMEHTSENPVPITSSVALTTSIPLSPLLLSHFPYLSLYTPFITSFPTTLATLTTLITPPSSYASSSASGKSGVEFNPQFAAFVKQQEYDPRCGKLKLRDWLLTIVQRCPRYLLLLKDLISCTSPDDPERVQLENVRTLVAKITTSLNTSLQMHAQTLSLLALQRATPNLPFQLITPGRTLLRRGPLIQVERSEVPHEREFLLFSDCLVWLVREEDERAEKGEKVWGAIGGIAGNLGLWGGEKWSSRNNSRTSFTAEDSTKAAPTTSTTPNTPQGNRTAQLRRPSMVRSRSKSEAELTILQARVASAKVAAAVEAEVKAQVGAESAVDEEDDEEDDDVRPQLKGKSNSAPAPEELKNPLLASQAQKRRSFGGATSVFVGGERPRTKSIIPRLNKIKRHASSVDDGLAGREKWVFKGRAELVDLEVVVPVKVRRGSRPSSANLGDGGEIPSFGEDDDGDDESERRWEVLSPQGSFVLYAGKYTELDRDEWTSQIRQAKAQLLVSLNVTHPNSTLTSSSSTHHLRKTLQALPFLPDDERLGAVDELSEMPSKNSKERKKAKKKRGEKRGRVEHWVPAIWIPDEKAEGYPNTPATDANNNKPARACNACYETVFPLLDPLSDSEEDHESNALEASATTNGLVANFPSWLSMPSLPLASMAPQPAPPAVEGEQRRSQARDSGYEEHLTESPTQQKVYDLDSDDDQPTRLMQKRVKAAPSASNRPRSYHQILEDFAADQRKLEELAEEDDATTNTATTTATSSSMMDSSGGFLAVNERATKGLKREVSFAPSLAPSVASSKRHTVVHLDSAAGATTAMLLGDGKRKEDTARRNKRFSMPAVALQTTSVTTRTQTGVPNSELYDAPVSDSTEVVVGTSANAMIGVPSGPGASTLVGSGTSTSGSGTTDGSGLPTRMRHKSSASLMFSNKNHHLHFIGGDSMGTKLKSHLHLKKEKSGVKIDEERERDGGELSPSASKSKHELGKGMAAGKLSELLTRKRSKLG</sequence>
<feature type="region of interest" description="Disordered" evidence="1">
    <location>
        <begin position="61"/>
        <end position="112"/>
    </location>
</feature>
<organism evidence="3 4">
    <name type="scientific">Paramarasmius palmivorus</name>
    <dbReference type="NCBI Taxonomy" id="297713"/>
    <lineage>
        <taxon>Eukaryota</taxon>
        <taxon>Fungi</taxon>
        <taxon>Dikarya</taxon>
        <taxon>Basidiomycota</taxon>
        <taxon>Agaricomycotina</taxon>
        <taxon>Agaricomycetes</taxon>
        <taxon>Agaricomycetidae</taxon>
        <taxon>Agaricales</taxon>
        <taxon>Marasmiineae</taxon>
        <taxon>Marasmiaceae</taxon>
        <taxon>Paramarasmius</taxon>
    </lineage>
</organism>
<feature type="region of interest" description="Disordered" evidence="1">
    <location>
        <begin position="864"/>
        <end position="911"/>
    </location>
</feature>
<dbReference type="GO" id="GO:0005737">
    <property type="term" value="C:cytoplasm"/>
    <property type="evidence" value="ECO:0007669"/>
    <property type="project" value="TreeGrafter"/>
</dbReference>
<evidence type="ECO:0000313" key="3">
    <source>
        <dbReference type="EMBL" id="KAK7033931.1"/>
    </source>
</evidence>
<dbReference type="CDD" id="cd00160">
    <property type="entry name" value="RhoGEF"/>
    <property type="match status" value="1"/>
</dbReference>
<dbReference type="InterPro" id="IPR035899">
    <property type="entry name" value="DBL_dom_sf"/>
</dbReference>
<feature type="compositionally biased region" description="Low complexity" evidence="1">
    <location>
        <begin position="69"/>
        <end position="87"/>
    </location>
</feature>
<keyword evidence="4" id="KW-1185">Reference proteome</keyword>
<dbReference type="AlphaFoldDB" id="A0AAW0C310"/>
<dbReference type="PANTHER" id="PTHR12673:SF159">
    <property type="entry name" value="LD03170P"/>
    <property type="match status" value="1"/>
</dbReference>
<dbReference type="InterPro" id="IPR000219">
    <property type="entry name" value="DH_dom"/>
</dbReference>
<feature type="compositionally biased region" description="Low complexity" evidence="1">
    <location>
        <begin position="472"/>
        <end position="484"/>
    </location>
</feature>
<dbReference type="PROSITE" id="PS50010">
    <property type="entry name" value="DH_2"/>
    <property type="match status" value="1"/>
</dbReference>
<feature type="region of interest" description="Disordered" evidence="1">
    <location>
        <begin position="458"/>
        <end position="503"/>
    </location>
</feature>
<feature type="compositionally biased region" description="Polar residues" evidence="1">
    <location>
        <begin position="458"/>
        <end position="468"/>
    </location>
</feature>
<dbReference type="EMBL" id="JAYKXP010000059">
    <property type="protein sequence ID" value="KAK7033931.1"/>
    <property type="molecule type" value="Genomic_DNA"/>
</dbReference>
<proteinExistence type="predicted"/>
<dbReference type="InterPro" id="IPR051092">
    <property type="entry name" value="FYVE_RhoGEF_PH"/>
</dbReference>
<accession>A0AAW0C310</accession>
<feature type="region of interest" description="Disordered" evidence="1">
    <location>
        <begin position="1"/>
        <end position="44"/>
    </location>
</feature>
<comment type="caution">
    <text evidence="3">The sequence shown here is derived from an EMBL/GenBank/DDBJ whole genome shotgun (WGS) entry which is preliminary data.</text>
</comment>
<feature type="compositionally biased region" description="Polar residues" evidence="1">
    <location>
        <begin position="10"/>
        <end position="19"/>
    </location>
</feature>
<feature type="region of interest" description="Disordered" evidence="1">
    <location>
        <begin position="752"/>
        <end position="778"/>
    </location>
</feature>
<evidence type="ECO:0000256" key="1">
    <source>
        <dbReference type="SAM" id="MobiDB-lite"/>
    </source>
</evidence>
<dbReference type="SUPFAM" id="SSF50729">
    <property type="entry name" value="PH domain-like"/>
    <property type="match status" value="1"/>
</dbReference>
<feature type="compositionally biased region" description="Basic and acidic residues" evidence="1">
    <location>
        <begin position="1159"/>
        <end position="1174"/>
    </location>
</feature>
<dbReference type="PANTHER" id="PTHR12673">
    <property type="entry name" value="FACIOGENITAL DYSPLASIA PROTEIN"/>
    <property type="match status" value="1"/>
</dbReference>
<reference evidence="3 4" key="1">
    <citation type="submission" date="2024-01" db="EMBL/GenBank/DDBJ databases">
        <title>A draft genome for a cacao thread blight-causing isolate of Paramarasmius palmivorus.</title>
        <authorList>
            <person name="Baruah I.K."/>
            <person name="Bukari Y."/>
            <person name="Amoako-Attah I."/>
            <person name="Meinhardt L.W."/>
            <person name="Bailey B.A."/>
            <person name="Cohen S.P."/>
        </authorList>
    </citation>
    <scope>NUCLEOTIDE SEQUENCE [LARGE SCALE GENOMIC DNA]</scope>
    <source>
        <strain evidence="3 4">GH-12</strain>
    </source>
</reference>
<name>A0AAW0C310_9AGAR</name>
<gene>
    <name evidence="3" type="ORF">VNI00_012555</name>
</gene>
<feature type="region of interest" description="Disordered" evidence="1">
    <location>
        <begin position="951"/>
        <end position="972"/>
    </location>
</feature>
<evidence type="ECO:0000313" key="4">
    <source>
        <dbReference type="Proteomes" id="UP001383192"/>
    </source>
</evidence>
<dbReference type="Proteomes" id="UP001383192">
    <property type="component" value="Unassembled WGS sequence"/>
</dbReference>
<dbReference type="Pfam" id="PF00621">
    <property type="entry name" value="RhoGEF"/>
    <property type="match status" value="1"/>
</dbReference>
<feature type="compositionally biased region" description="Acidic residues" evidence="1">
    <location>
        <begin position="537"/>
        <end position="548"/>
    </location>
</feature>
<dbReference type="Gene3D" id="1.20.900.10">
    <property type="entry name" value="Dbl homology (DH) domain"/>
    <property type="match status" value="1"/>
</dbReference>
<feature type="compositionally biased region" description="Pro residues" evidence="1">
    <location>
        <begin position="20"/>
        <end position="35"/>
    </location>
</feature>
<feature type="compositionally biased region" description="Basic and acidic residues" evidence="1">
    <location>
        <begin position="878"/>
        <end position="895"/>
    </location>
</feature>
<feature type="region of interest" description="Disordered" evidence="1">
    <location>
        <begin position="1152"/>
        <end position="1208"/>
    </location>
</feature>